<dbReference type="PhylomeDB" id="A7TI94"/>
<dbReference type="PANTHER" id="PTHR12894">
    <property type="entry name" value="CNH DOMAIN CONTAINING"/>
    <property type="match status" value="1"/>
</dbReference>
<reference evidence="3 4" key="1">
    <citation type="journal article" date="2007" name="Proc. Natl. Acad. Sci. U.S.A.">
        <title>Independent sorting-out of thousands of duplicated gene pairs in two yeast species descended from a whole-genome duplication.</title>
        <authorList>
            <person name="Scannell D.R."/>
            <person name="Frank A.C."/>
            <person name="Conant G.C."/>
            <person name="Byrne K.P."/>
            <person name="Woolfit M."/>
            <person name="Wolfe K.H."/>
        </authorList>
    </citation>
    <scope>NUCLEOTIDE SEQUENCE [LARGE SCALE GENOMIC DNA]</scope>
    <source>
        <strain evidence="4">ATCC 22028 / DSM 70294 / BCRC 21397 / CBS 2163 / NBRC 10782 / NRRL Y-8283 / UCD 57-17</strain>
    </source>
</reference>
<dbReference type="EMBL" id="DS480395">
    <property type="protein sequence ID" value="EDO17960.1"/>
    <property type="molecule type" value="Genomic_DNA"/>
</dbReference>
<dbReference type="HOGENOM" id="CLU_005205_0_0_1"/>
<sequence>MDQDHIDRANEDIPQDIEPVEINEDVEVTGNEDGEEPKKEDTIQEKMKDIFSIENGPFNIHQLIHSLPAELDYTAFDAYNQNLYLGSTTGDLLHYFELEQNNYMLVSQTKFNSDFNYPIDKFQLLPKIERAFILSNNTLTLFLLPEFAPSPNVSSIPNVSDINLRSYSVRSKTYKIYIYLDDRIEELKVSQSTITRVRKYDFKMINKAISLDNIIMSSKLNNYELINAKSSEVIPLFRVSESEEPFEPIITNFGTEDFIVVSGGISKESNSMVFAINSKGEITNGTTILDKYPNNIIASYPYVVTQLSDSEIQIYKLSLGESIKLQDIKFNHKEPKLNIANTIKEFSNFNTSESNKVKESVVNVLSLVPLVGENDELRLSAEKRFVEQNFTLRTSLTMYGNCGIYLLAKNPDILEFDKFDEVEIPRIKAYLRETRKHEYSKYEQLERNYLITLRLLLIMLHCEKITDNEINKWFNSSEKVDLRILFYLFDLKIFGNVWVNTGLLKFVHNLKALKLTHKCDNLKLMLALLNKSLGEGNHGDRINDYSNIRKTIDVNLFEYMIKDEDPINVEMFPKVSLEEILKITEQEHENNYELLELLYAKLKKYTHSILLIKKTGNSDDLLSFLSNNLDNLPTEYKSISMINDILYILESPEVSEPTLRRVLKLMSSARLDPRELIPKLDHNIEGKIKLIEFLGPENSNDKKILISYYLSKLQSTITANNIWELMGTFTSEYTKDLNYYKSSIVDYLLIKLKHEQCCEEMLSTLGNIKNLCHDGDSDAALLSLVLENLQTFDIGNLLSLLVLLPEFKTKFNELLTKEKIFDLFMSYNDFVSIETYLTAKNISEVLEHYLSLSKGIEPITLVVTLLKRNRSLLNDREVLKKVLKVIPEDYPFGPLTSFLFPIFKDIEDNKRSLELEKALLKSEISLYTELLSNFDDVN</sequence>
<evidence type="ECO:0000313" key="4">
    <source>
        <dbReference type="Proteomes" id="UP000000267"/>
    </source>
</evidence>
<dbReference type="FunCoup" id="A7TI94">
    <property type="interactions" value="84"/>
</dbReference>
<gene>
    <name evidence="3" type="ORF">Kpol_1054p5</name>
</gene>
<dbReference type="InterPro" id="IPR001180">
    <property type="entry name" value="CNH_dom"/>
</dbReference>
<keyword evidence="4" id="KW-1185">Reference proteome</keyword>
<name>A7TI94_VANPO</name>
<dbReference type="STRING" id="436907.A7TI94"/>
<dbReference type="OMA" id="EFAPVPN"/>
<feature type="compositionally biased region" description="Basic and acidic residues" evidence="1">
    <location>
        <begin position="1"/>
        <end position="11"/>
    </location>
</feature>
<dbReference type="InterPro" id="IPR032914">
    <property type="entry name" value="Vam6/VPS39/TRAP1"/>
</dbReference>
<dbReference type="GeneID" id="5546222"/>
<dbReference type="PANTHER" id="PTHR12894:SF28">
    <property type="entry name" value="VACUOLAR PROTEIN SORTING-ASSOCIATED PROTEIN 3"/>
    <property type="match status" value="1"/>
</dbReference>
<feature type="compositionally biased region" description="Acidic residues" evidence="1">
    <location>
        <begin position="13"/>
        <end position="35"/>
    </location>
</feature>
<dbReference type="InParanoid" id="A7TI94"/>
<dbReference type="eggNOG" id="KOG2063">
    <property type="taxonomic scope" value="Eukaryota"/>
</dbReference>
<dbReference type="AlphaFoldDB" id="A7TI94"/>
<evidence type="ECO:0000313" key="3">
    <source>
        <dbReference type="EMBL" id="EDO17960.1"/>
    </source>
</evidence>
<evidence type="ECO:0000259" key="2">
    <source>
        <dbReference type="PROSITE" id="PS50219"/>
    </source>
</evidence>
<feature type="region of interest" description="Disordered" evidence="1">
    <location>
        <begin position="1"/>
        <end position="41"/>
    </location>
</feature>
<evidence type="ECO:0000256" key="1">
    <source>
        <dbReference type="SAM" id="MobiDB-lite"/>
    </source>
</evidence>
<dbReference type="KEGG" id="vpo:Kpol_1054p5"/>
<dbReference type="OrthoDB" id="5325112at2759"/>
<proteinExistence type="predicted"/>
<accession>A7TI94</accession>
<dbReference type="PROSITE" id="PS50219">
    <property type="entry name" value="CNH"/>
    <property type="match status" value="1"/>
</dbReference>
<dbReference type="GO" id="GO:0006914">
    <property type="term" value="P:autophagy"/>
    <property type="evidence" value="ECO:0007669"/>
    <property type="project" value="TreeGrafter"/>
</dbReference>
<organism evidence="4">
    <name type="scientific">Vanderwaltozyma polyspora (strain ATCC 22028 / DSM 70294 / BCRC 21397 / CBS 2163 / NBRC 10782 / NRRL Y-8283 / UCD 57-17)</name>
    <name type="common">Kluyveromyces polysporus</name>
    <dbReference type="NCBI Taxonomy" id="436907"/>
    <lineage>
        <taxon>Eukaryota</taxon>
        <taxon>Fungi</taxon>
        <taxon>Dikarya</taxon>
        <taxon>Ascomycota</taxon>
        <taxon>Saccharomycotina</taxon>
        <taxon>Saccharomycetes</taxon>
        <taxon>Saccharomycetales</taxon>
        <taxon>Saccharomycetaceae</taxon>
        <taxon>Vanderwaltozyma</taxon>
    </lineage>
</organism>
<dbReference type="GO" id="GO:0000329">
    <property type="term" value="C:fungal-type vacuole membrane"/>
    <property type="evidence" value="ECO:0007669"/>
    <property type="project" value="TreeGrafter"/>
</dbReference>
<dbReference type="RefSeq" id="XP_001645818.1">
    <property type="nucleotide sequence ID" value="XM_001645768.1"/>
</dbReference>
<dbReference type="Proteomes" id="UP000000267">
    <property type="component" value="Unassembled WGS sequence"/>
</dbReference>
<feature type="domain" description="CNH" evidence="2">
    <location>
        <begin position="70"/>
        <end position="343"/>
    </location>
</feature>
<dbReference type="GO" id="GO:0034058">
    <property type="term" value="P:endosomal vesicle fusion"/>
    <property type="evidence" value="ECO:0007669"/>
    <property type="project" value="TreeGrafter"/>
</dbReference>
<protein>
    <recommendedName>
        <fullName evidence="2">CNH domain-containing protein</fullName>
    </recommendedName>
</protein>